<comment type="caution">
    <text evidence="3">The sequence shown here is derived from an EMBL/GenBank/DDBJ whole genome shotgun (WGS) entry which is preliminary data.</text>
</comment>
<evidence type="ECO:0000259" key="2">
    <source>
        <dbReference type="SMART" id="SM01008"/>
    </source>
</evidence>
<dbReference type="PIRSF" id="PIRSF036389">
    <property type="entry name" value="IOR_B"/>
    <property type="match status" value="1"/>
</dbReference>
<dbReference type="InterPro" id="IPR046867">
    <property type="entry name" value="AldOxase/xan_DH_MoCoBD2"/>
</dbReference>
<accession>A0A7X1FVK8</accession>
<dbReference type="InterPro" id="IPR037165">
    <property type="entry name" value="AldOxase/xan_DH_Mopterin-bd_sf"/>
</dbReference>
<dbReference type="Pfam" id="PF02738">
    <property type="entry name" value="MoCoBD_1"/>
    <property type="match status" value="1"/>
</dbReference>
<dbReference type="GO" id="GO:0016491">
    <property type="term" value="F:oxidoreductase activity"/>
    <property type="evidence" value="ECO:0007669"/>
    <property type="project" value="InterPro"/>
</dbReference>
<dbReference type="PROSITE" id="PS51318">
    <property type="entry name" value="TAT"/>
    <property type="match status" value="1"/>
</dbReference>
<feature type="domain" description="Aldehyde oxidase/xanthine dehydrogenase a/b hammerhead" evidence="2">
    <location>
        <begin position="228"/>
        <end position="310"/>
    </location>
</feature>
<feature type="region of interest" description="Disordered" evidence="1">
    <location>
        <begin position="325"/>
        <end position="345"/>
    </location>
</feature>
<dbReference type="InterPro" id="IPR000674">
    <property type="entry name" value="Ald_Oxase/Xan_DH_a/b"/>
</dbReference>
<reference evidence="3 4" key="1">
    <citation type="submission" date="2020-08" db="EMBL/GenBank/DDBJ databases">
        <title>The genome sequence of type strain Novosphingobium piscinae KCTC 42194.</title>
        <authorList>
            <person name="Liu Y."/>
        </authorList>
    </citation>
    <scope>NUCLEOTIDE SEQUENCE [LARGE SCALE GENOMIC DNA]</scope>
    <source>
        <strain evidence="3 4">KCTC 42194</strain>
    </source>
</reference>
<protein>
    <submittedName>
        <fullName evidence="3">Xanthine dehydrogenase family protein molybdopterin-binding subunit</fullName>
    </submittedName>
</protein>
<dbReference type="Proteomes" id="UP000551327">
    <property type="component" value="Unassembled WGS sequence"/>
</dbReference>
<dbReference type="InterPro" id="IPR012368">
    <property type="entry name" value="OxRdtase_Mopterin-bd_su_IorB"/>
</dbReference>
<gene>
    <name evidence="3" type="ORF">H7F53_01425</name>
</gene>
<organism evidence="3 4">
    <name type="scientific">Novosphingobium piscinae</name>
    <dbReference type="NCBI Taxonomy" id="1507448"/>
    <lineage>
        <taxon>Bacteria</taxon>
        <taxon>Pseudomonadati</taxon>
        <taxon>Pseudomonadota</taxon>
        <taxon>Alphaproteobacteria</taxon>
        <taxon>Sphingomonadales</taxon>
        <taxon>Sphingomonadaceae</taxon>
        <taxon>Novosphingobium</taxon>
    </lineage>
</organism>
<dbReference type="AlphaFoldDB" id="A0A7X1FVK8"/>
<dbReference type="InterPro" id="IPR006311">
    <property type="entry name" value="TAT_signal"/>
</dbReference>
<evidence type="ECO:0000256" key="1">
    <source>
        <dbReference type="SAM" id="MobiDB-lite"/>
    </source>
</evidence>
<dbReference type="EMBL" id="JACLAX010000001">
    <property type="protein sequence ID" value="MBC2667804.1"/>
    <property type="molecule type" value="Genomic_DNA"/>
</dbReference>
<dbReference type="Pfam" id="PF20256">
    <property type="entry name" value="MoCoBD_2"/>
    <property type="match status" value="2"/>
</dbReference>
<dbReference type="RefSeq" id="WP_185677674.1">
    <property type="nucleotide sequence ID" value="NZ_JACLAX010000001.1"/>
</dbReference>
<dbReference type="Gene3D" id="3.90.1170.50">
    <property type="entry name" value="Aldehyde oxidase/xanthine dehydrogenase, a/b hammerhead"/>
    <property type="match status" value="1"/>
</dbReference>
<sequence>MTAVAHQSDTIAIHGAQLSGLSRRGFLGVAGTMAAVLAIKGGPAAAAAGSAAPSATTAAGWIEIRADNTVLLRTGKCDFGQSSIYTAYRQIVAEELCVPLAAMTEVVSGDTDRTPDGGGTFGLLRNAQNLRKVAALLREAALELASRRLGVARAALSVRDGILSGGGKAITYGELVRGEALQLTIPLSGDLTMPLGLRVEANPPLKPVKDYTIIGQPVPNPSLPPKIAGETVWVGDVKLPGMLHARVIHPETLGSTLIEPGRLDRVAFPGAQLVRLGHLLAVASPDEWEAVQAAQAVAAGTRWSDWQGLPDQADLPDQIRRSVAAEAAPPREGRANAGDPAQVRGAREHRARYAMPFQKHAPISPMVSLADYRPDGSVTLHTHSQNPQHLRRMIALMLGTGEDRVVVRTYPGAGHYGRSNGGSAGSEDEAVLLSRALGRPVRVQWMRHDDMQWSTQSSAMVADIRIALGGDGRISAYEATHSGPGMQDDRLIGAVLAGLPTIAPPSATTTYGFQSSLLAITDTWIYGTGAPLREIGKGCRHIGQQQSPHGAGLRNHSMRTPLQFQQNCPREIAITEAALLAGKDPLQFRLDHVPDPRFQALLIRLRDESGWTSRPSPAPGARATGQRVMRGQGLALMLRDNGYWACAAMVAVTPATGEVKVERITIVADVGIVINPLQLRRQIQAGCLMGVSQALFEEVPFDRGKVTATDWASYPILTMADMPELKVVIADNPGVTTYGQGSESANALAAPAIAGAVLDATGKPVRRIPLRPDLVLAALRA</sequence>
<evidence type="ECO:0000313" key="3">
    <source>
        <dbReference type="EMBL" id="MBC2667804.1"/>
    </source>
</evidence>
<dbReference type="PANTHER" id="PTHR47495">
    <property type="entry name" value="ALDEHYDE DEHYDROGENASE"/>
    <property type="match status" value="1"/>
</dbReference>
<dbReference type="SUPFAM" id="SSF56003">
    <property type="entry name" value="Molybdenum cofactor-binding domain"/>
    <property type="match status" value="2"/>
</dbReference>
<evidence type="ECO:0000313" key="4">
    <source>
        <dbReference type="Proteomes" id="UP000551327"/>
    </source>
</evidence>
<dbReference type="PANTHER" id="PTHR47495:SF1">
    <property type="entry name" value="BLL3820 PROTEIN"/>
    <property type="match status" value="1"/>
</dbReference>
<dbReference type="InterPro" id="IPR008274">
    <property type="entry name" value="AldOxase/xan_DH_MoCoBD1"/>
</dbReference>
<name>A0A7X1FVK8_9SPHN</name>
<keyword evidence="4" id="KW-1185">Reference proteome</keyword>
<dbReference type="InterPro" id="IPR052516">
    <property type="entry name" value="N-heterocyclic_Hydroxylase"/>
</dbReference>
<dbReference type="SMART" id="SM01008">
    <property type="entry name" value="Ald_Xan_dh_C"/>
    <property type="match status" value="1"/>
</dbReference>
<proteinExistence type="predicted"/>
<dbReference type="Gene3D" id="3.30.365.10">
    <property type="entry name" value="Aldehyde oxidase/xanthine dehydrogenase, molybdopterin binding domain"/>
    <property type="match status" value="4"/>
</dbReference>